<sequence>MKIPPLPTSQNRFMIRISMTKKSNWLISVVLIIRIGNQSPNLITNPMIIHWLITTDHPTNNSHIINGVITKILPTLSINVTTTSDINRRITISTLLRSSIQYGTITDLKTNLRFMR</sequence>
<organism evidence="1 2">
    <name type="scientific">Candida albicans P78048</name>
    <dbReference type="NCBI Taxonomy" id="1094989"/>
    <lineage>
        <taxon>Eukaryota</taxon>
        <taxon>Fungi</taxon>
        <taxon>Dikarya</taxon>
        <taxon>Ascomycota</taxon>
        <taxon>Saccharomycotina</taxon>
        <taxon>Pichiomycetes</taxon>
        <taxon>Debaryomycetaceae</taxon>
        <taxon>Candida/Lodderomyces clade</taxon>
        <taxon>Candida</taxon>
    </lineage>
</organism>
<comment type="caution">
    <text evidence="1">The sequence shown here is derived from an EMBL/GenBank/DDBJ whole genome shotgun (WGS) entry which is preliminary data.</text>
</comment>
<protein>
    <submittedName>
        <fullName evidence="1">Uncharacterized protein</fullName>
    </submittedName>
</protein>
<dbReference type="EMBL" id="AJIX01000015">
    <property type="protein sequence ID" value="KGR12559.1"/>
    <property type="molecule type" value="Genomic_DNA"/>
</dbReference>
<dbReference type="AlphaFoldDB" id="A0AB34PSV3"/>
<accession>A0AB34PSV3</accession>
<gene>
    <name evidence="1" type="ORF">MG3_02638</name>
</gene>
<dbReference type="Proteomes" id="UP000030161">
    <property type="component" value="Unassembled WGS sequence"/>
</dbReference>
<reference evidence="1 2" key="1">
    <citation type="submission" date="2013-12" db="EMBL/GenBank/DDBJ databases">
        <title>The Genome Sequence of Candida albicans P78048.</title>
        <authorList>
            <consortium name="The Broad Institute Genome Sequencing Platform"/>
            <consortium name="The Broad Institute Genome Sequencing Center for Infectious Disease"/>
            <person name="Cuomo C."/>
            <person name="Bennett R."/>
            <person name="Hirakawa M."/>
            <person name="Noverr M."/>
            <person name="Mitchell A."/>
            <person name="Young S.K."/>
            <person name="Zeng Q."/>
            <person name="Gargeya S."/>
            <person name="Fitzgerald M."/>
            <person name="Abouelleil A."/>
            <person name="Alvarado L."/>
            <person name="Berlin A.M."/>
            <person name="Chapman S.B."/>
            <person name="Dewar J."/>
            <person name="Goldberg J."/>
            <person name="Griggs A."/>
            <person name="Gujja S."/>
            <person name="Hansen M."/>
            <person name="Howarth C."/>
            <person name="Imamovic A."/>
            <person name="Larimer J."/>
            <person name="McCowan C."/>
            <person name="Murphy C."/>
            <person name="Pearson M."/>
            <person name="Priest M."/>
            <person name="Roberts A."/>
            <person name="Saif S."/>
            <person name="Shea T."/>
            <person name="Sykes S."/>
            <person name="Wortman J."/>
            <person name="Nusbaum C."/>
            <person name="Birren B."/>
        </authorList>
    </citation>
    <scope>NUCLEOTIDE SEQUENCE [LARGE SCALE GENOMIC DNA]</scope>
    <source>
        <strain evidence="1 2">P78048</strain>
    </source>
</reference>
<proteinExistence type="predicted"/>
<name>A0AB34PSV3_CANAX</name>
<evidence type="ECO:0000313" key="1">
    <source>
        <dbReference type="EMBL" id="KGR12559.1"/>
    </source>
</evidence>
<evidence type="ECO:0000313" key="2">
    <source>
        <dbReference type="Proteomes" id="UP000030161"/>
    </source>
</evidence>